<reference evidence="1 2" key="1">
    <citation type="submission" date="2020-06" db="EMBL/GenBank/DDBJ databases">
        <title>Transcriptomic and genomic resources for Thalictrum thalictroides and T. hernandezii: Facilitating candidate gene discovery in an emerging model plant lineage.</title>
        <authorList>
            <person name="Arias T."/>
            <person name="Riano-Pachon D.M."/>
            <person name="Di Stilio V.S."/>
        </authorList>
    </citation>
    <scope>NUCLEOTIDE SEQUENCE [LARGE SCALE GENOMIC DNA]</scope>
    <source>
        <strain evidence="2">cv. WT478/WT964</strain>
        <tissue evidence="1">Leaves</tissue>
    </source>
</reference>
<protein>
    <submittedName>
        <fullName evidence="1">Uncharacterized protein</fullName>
    </submittedName>
</protein>
<proteinExistence type="predicted"/>
<comment type="caution">
    <text evidence="1">The sequence shown here is derived from an EMBL/GenBank/DDBJ whole genome shotgun (WGS) entry which is preliminary data.</text>
</comment>
<sequence>MLVYGFHPYRVCTYKYSPWGNSNLLRVPTRMEPLLKLTRSCSSQCYQTRPVPVNRQPGVLTGLG</sequence>
<dbReference type="EMBL" id="JABWDY010038804">
    <property type="protein sequence ID" value="KAF5179409.1"/>
    <property type="molecule type" value="Genomic_DNA"/>
</dbReference>
<organism evidence="1 2">
    <name type="scientific">Thalictrum thalictroides</name>
    <name type="common">Rue-anemone</name>
    <name type="synonym">Anemone thalictroides</name>
    <dbReference type="NCBI Taxonomy" id="46969"/>
    <lineage>
        <taxon>Eukaryota</taxon>
        <taxon>Viridiplantae</taxon>
        <taxon>Streptophyta</taxon>
        <taxon>Embryophyta</taxon>
        <taxon>Tracheophyta</taxon>
        <taxon>Spermatophyta</taxon>
        <taxon>Magnoliopsida</taxon>
        <taxon>Ranunculales</taxon>
        <taxon>Ranunculaceae</taxon>
        <taxon>Thalictroideae</taxon>
        <taxon>Thalictrum</taxon>
    </lineage>
</organism>
<evidence type="ECO:0000313" key="1">
    <source>
        <dbReference type="EMBL" id="KAF5179409.1"/>
    </source>
</evidence>
<evidence type="ECO:0000313" key="2">
    <source>
        <dbReference type="Proteomes" id="UP000554482"/>
    </source>
</evidence>
<name>A0A7J6V313_THATH</name>
<accession>A0A7J6V313</accession>
<gene>
    <name evidence="1" type="ORF">FRX31_031008</name>
</gene>
<dbReference type="Proteomes" id="UP000554482">
    <property type="component" value="Unassembled WGS sequence"/>
</dbReference>
<keyword evidence="2" id="KW-1185">Reference proteome</keyword>
<dbReference type="AlphaFoldDB" id="A0A7J6V313"/>